<comment type="subcellular location">
    <subcellularLocation>
        <location evidence="1">Membrane</location>
        <topology evidence="1">Multi-pass membrane protein</topology>
    </subcellularLocation>
</comment>
<keyword evidence="6" id="KW-0107">Calcium channel</keyword>
<keyword evidence="8" id="KW-0677">Repeat</keyword>
<feature type="transmembrane region" description="Helical" evidence="16">
    <location>
        <begin position="215"/>
        <end position="242"/>
    </location>
</feature>
<feature type="region of interest" description="Disordered" evidence="15">
    <location>
        <begin position="382"/>
        <end position="414"/>
    </location>
</feature>
<dbReference type="PROSITE" id="PS50222">
    <property type="entry name" value="EF_HAND_2"/>
    <property type="match status" value="1"/>
</dbReference>
<dbReference type="GO" id="GO:0034702">
    <property type="term" value="C:monoatomic ion channel complex"/>
    <property type="evidence" value="ECO:0007669"/>
    <property type="project" value="UniProtKB-KW"/>
</dbReference>
<comment type="similarity">
    <text evidence="2">Belongs to the calcium channel alpha-1 subunit (TC 1.A.1.11) family. Two pore calcium channel subfamily.</text>
</comment>
<evidence type="ECO:0000256" key="8">
    <source>
        <dbReference type="ARBA" id="ARBA00022737"/>
    </source>
</evidence>
<keyword evidence="10" id="KW-0851">Voltage-gated channel</keyword>
<dbReference type="InterPro" id="IPR027359">
    <property type="entry name" value="Volt_channel_dom_sf"/>
</dbReference>
<feature type="transmembrane region" description="Helical" evidence="16">
    <location>
        <begin position="81"/>
        <end position="102"/>
    </location>
</feature>
<evidence type="ECO:0000256" key="11">
    <source>
        <dbReference type="ARBA" id="ARBA00022989"/>
    </source>
</evidence>
<dbReference type="AlphaFoldDB" id="A0A2U1L209"/>
<comment type="caution">
    <text evidence="18">The sequence shown here is derived from an EMBL/GenBank/DDBJ whole genome shotgun (WGS) entry which is preliminary data.</text>
</comment>
<dbReference type="OrthoDB" id="416585at2759"/>
<evidence type="ECO:0000256" key="2">
    <source>
        <dbReference type="ARBA" id="ARBA00009286"/>
    </source>
</evidence>
<evidence type="ECO:0000313" key="18">
    <source>
        <dbReference type="EMBL" id="PWA43031.1"/>
    </source>
</evidence>
<evidence type="ECO:0000259" key="17">
    <source>
        <dbReference type="PROSITE" id="PS50222"/>
    </source>
</evidence>
<accession>A0A2U1L209</accession>
<evidence type="ECO:0000256" key="10">
    <source>
        <dbReference type="ARBA" id="ARBA00022882"/>
    </source>
</evidence>
<evidence type="ECO:0000256" key="5">
    <source>
        <dbReference type="ARBA" id="ARBA00022568"/>
    </source>
</evidence>
<evidence type="ECO:0000256" key="1">
    <source>
        <dbReference type="ARBA" id="ARBA00004141"/>
    </source>
</evidence>
<dbReference type="Pfam" id="PF00520">
    <property type="entry name" value="Ion_trans"/>
    <property type="match status" value="1"/>
</dbReference>
<protein>
    <submittedName>
        <fullName evidence="18">Ion transport domain-containing protein</fullName>
    </submittedName>
</protein>
<name>A0A2U1L209_ARTAN</name>
<keyword evidence="11 16" id="KW-1133">Transmembrane helix</keyword>
<dbReference type="GO" id="GO:0005774">
    <property type="term" value="C:vacuolar membrane"/>
    <property type="evidence" value="ECO:0007669"/>
    <property type="project" value="TreeGrafter"/>
</dbReference>
<proteinExistence type="inferred from homology"/>
<keyword evidence="9" id="KW-0106">Calcium</keyword>
<evidence type="ECO:0000256" key="14">
    <source>
        <dbReference type="ARBA" id="ARBA00023303"/>
    </source>
</evidence>
<evidence type="ECO:0000256" key="3">
    <source>
        <dbReference type="ARBA" id="ARBA00011738"/>
    </source>
</evidence>
<organism evidence="18 19">
    <name type="scientific">Artemisia annua</name>
    <name type="common">Sweet wormwood</name>
    <dbReference type="NCBI Taxonomy" id="35608"/>
    <lineage>
        <taxon>Eukaryota</taxon>
        <taxon>Viridiplantae</taxon>
        <taxon>Streptophyta</taxon>
        <taxon>Embryophyta</taxon>
        <taxon>Tracheophyta</taxon>
        <taxon>Spermatophyta</taxon>
        <taxon>Magnoliopsida</taxon>
        <taxon>eudicotyledons</taxon>
        <taxon>Gunneridae</taxon>
        <taxon>Pentapetalae</taxon>
        <taxon>asterids</taxon>
        <taxon>campanulids</taxon>
        <taxon>Asterales</taxon>
        <taxon>Asteraceae</taxon>
        <taxon>Asteroideae</taxon>
        <taxon>Anthemideae</taxon>
        <taxon>Artemisiinae</taxon>
        <taxon>Artemisia</taxon>
    </lineage>
</organism>
<evidence type="ECO:0000313" key="19">
    <source>
        <dbReference type="Proteomes" id="UP000245207"/>
    </source>
</evidence>
<dbReference type="FunFam" id="1.20.120.350:FF:000055">
    <property type="entry name" value="Two pore calcium channel protein 1"/>
    <property type="match status" value="1"/>
</dbReference>
<dbReference type="EMBL" id="PKPP01012059">
    <property type="protein sequence ID" value="PWA43031.1"/>
    <property type="molecule type" value="Genomic_DNA"/>
</dbReference>
<dbReference type="Gene3D" id="1.10.287.70">
    <property type="match status" value="1"/>
</dbReference>
<dbReference type="STRING" id="35608.A0A2U1L209"/>
<keyword evidence="19" id="KW-1185">Reference proteome</keyword>
<evidence type="ECO:0000256" key="12">
    <source>
        <dbReference type="ARBA" id="ARBA00023065"/>
    </source>
</evidence>
<dbReference type="FunFam" id="1.10.287.70:FF:000129">
    <property type="entry name" value="Two pore calcium channel protein 1"/>
    <property type="match status" value="1"/>
</dbReference>
<dbReference type="SUPFAM" id="SSF81324">
    <property type="entry name" value="Voltage-gated potassium channels"/>
    <property type="match status" value="1"/>
</dbReference>
<evidence type="ECO:0000256" key="7">
    <source>
        <dbReference type="ARBA" id="ARBA00022692"/>
    </source>
</evidence>
<feature type="transmembrane region" description="Helical" evidence="16">
    <location>
        <begin position="315"/>
        <end position="342"/>
    </location>
</feature>
<evidence type="ECO:0000256" key="16">
    <source>
        <dbReference type="SAM" id="Phobius"/>
    </source>
</evidence>
<dbReference type="InterPro" id="IPR002048">
    <property type="entry name" value="EF_hand_dom"/>
</dbReference>
<evidence type="ECO:0000256" key="15">
    <source>
        <dbReference type="SAM" id="MobiDB-lite"/>
    </source>
</evidence>
<keyword evidence="13 16" id="KW-0472">Membrane</keyword>
<dbReference type="InterPro" id="IPR044581">
    <property type="entry name" value="TPC1_plant"/>
</dbReference>
<keyword evidence="7 16" id="KW-0812">Transmembrane</keyword>
<dbReference type="PANTHER" id="PTHR46988">
    <property type="entry name" value="TWO PORE CALCIUM CHANNEL PROTEIN 1"/>
    <property type="match status" value="1"/>
</dbReference>
<dbReference type="GO" id="GO:0000325">
    <property type="term" value="C:plant-type vacuole"/>
    <property type="evidence" value="ECO:0007669"/>
    <property type="project" value="TreeGrafter"/>
</dbReference>
<keyword evidence="12" id="KW-0406">Ion transport</keyword>
<feature type="transmembrane region" description="Helical" evidence="16">
    <location>
        <begin position="263"/>
        <end position="282"/>
    </location>
</feature>
<dbReference type="Gene3D" id="1.20.120.350">
    <property type="entry name" value="Voltage-gated potassium channels. Chain C"/>
    <property type="match status" value="1"/>
</dbReference>
<gene>
    <name evidence="18" type="ORF">CTI12_AA539850</name>
</gene>
<evidence type="ECO:0000256" key="4">
    <source>
        <dbReference type="ARBA" id="ARBA00022448"/>
    </source>
</evidence>
<dbReference type="PANTHER" id="PTHR46988:SF2">
    <property type="entry name" value="TWO PORE CALCIUM CHANNEL PROTEIN 1"/>
    <property type="match status" value="1"/>
</dbReference>
<evidence type="ECO:0000256" key="6">
    <source>
        <dbReference type="ARBA" id="ARBA00022673"/>
    </source>
</evidence>
<feature type="transmembrane region" description="Helical" evidence="16">
    <location>
        <begin position="114"/>
        <end position="134"/>
    </location>
</feature>
<evidence type="ECO:0000256" key="9">
    <source>
        <dbReference type="ARBA" id="ARBA00022837"/>
    </source>
</evidence>
<dbReference type="GO" id="GO:0005509">
    <property type="term" value="F:calcium ion binding"/>
    <property type="evidence" value="ECO:0007669"/>
    <property type="project" value="InterPro"/>
</dbReference>
<dbReference type="GO" id="GO:0019722">
    <property type="term" value="P:calcium-mediated signaling"/>
    <property type="evidence" value="ECO:0007669"/>
    <property type="project" value="UniProtKB-ARBA"/>
</dbReference>
<comment type="subunit">
    <text evidence="3">Homodimer.</text>
</comment>
<keyword evidence="14" id="KW-0407">Ion channel</keyword>
<keyword evidence="5" id="KW-0109">Calcium transport</keyword>
<feature type="transmembrane region" description="Helical" evidence="16">
    <location>
        <begin position="146"/>
        <end position="164"/>
    </location>
</feature>
<dbReference type="Proteomes" id="UP000245207">
    <property type="component" value="Unassembled WGS sequence"/>
</dbReference>
<dbReference type="InterPro" id="IPR005821">
    <property type="entry name" value="Ion_trans_dom"/>
</dbReference>
<evidence type="ECO:0000256" key="13">
    <source>
        <dbReference type="ARBA" id="ARBA00023136"/>
    </source>
</evidence>
<keyword evidence="4" id="KW-0813">Transport</keyword>
<reference evidence="18 19" key="1">
    <citation type="journal article" date="2018" name="Mol. Plant">
        <title>The genome of Artemisia annua provides insight into the evolution of Asteraceae family and artemisinin biosynthesis.</title>
        <authorList>
            <person name="Shen Q."/>
            <person name="Zhang L."/>
            <person name="Liao Z."/>
            <person name="Wang S."/>
            <person name="Yan T."/>
            <person name="Shi P."/>
            <person name="Liu M."/>
            <person name="Fu X."/>
            <person name="Pan Q."/>
            <person name="Wang Y."/>
            <person name="Lv Z."/>
            <person name="Lu X."/>
            <person name="Zhang F."/>
            <person name="Jiang W."/>
            <person name="Ma Y."/>
            <person name="Chen M."/>
            <person name="Hao X."/>
            <person name="Li L."/>
            <person name="Tang Y."/>
            <person name="Lv G."/>
            <person name="Zhou Y."/>
            <person name="Sun X."/>
            <person name="Brodelius P.E."/>
            <person name="Rose J.K.C."/>
            <person name="Tang K."/>
        </authorList>
    </citation>
    <scope>NUCLEOTIDE SEQUENCE [LARGE SCALE GENOMIC DNA]</scope>
    <source>
        <strain evidence="19">cv. Huhao1</strain>
        <tissue evidence="18">Leaf</tissue>
    </source>
</reference>
<dbReference type="GO" id="GO:0005245">
    <property type="term" value="F:voltage-gated calcium channel activity"/>
    <property type="evidence" value="ECO:0007669"/>
    <property type="project" value="InterPro"/>
</dbReference>
<feature type="domain" description="EF-hand" evidence="17">
    <location>
        <begin position="11"/>
        <end position="46"/>
    </location>
</feature>
<sequence length="429" mass="49849">MHLSFRLLPAISFEEFDLRFHALDKNRDSKIDPAEFNDLLNIIAREYEKEESEPWLSRFPFYNSPSSNKLKGFVKSQKFEYVVIFVLLLNLAVMIAETTVDIQNKSGHKSWQKVEFVFAWIFLFEVAFRVYTYGFENYWNNSDNRLNFILTWVIVIGEILTLVSPKKLKIFSNEEWIRYLLVARMLRYIRLLMHVPSYQSFVDTFLYLMPSLMPYLGTIFCVMCIYCTLGIQIFGGLVNAGNSQLPSTDLADSNYLSFNFNDYPNGMVTLFNLIVMGSWQVWMKMNLFNGYGLSTKVFSQLFQDYVTLTGTSWTYTYFVSFYVITVLLLLNLIVAFVLQAFFAEMDLKLSLKNEHVEASIHVYLYSWGELMSTLCKEIQDTGTSGQRRQHEKSSESQYASSPHAEQKAEASPTCLFRASPSYGRLKKES</sequence>